<dbReference type="InterPro" id="IPR000477">
    <property type="entry name" value="RT_dom"/>
</dbReference>
<dbReference type="SUPFAM" id="SSF50630">
    <property type="entry name" value="Acid proteases"/>
    <property type="match status" value="1"/>
</dbReference>
<proteinExistence type="predicted"/>
<dbReference type="OrthoDB" id="1432620at2759"/>
<dbReference type="AlphaFoldDB" id="A0A8B8K0P6"/>
<evidence type="ECO:0000313" key="4">
    <source>
        <dbReference type="RefSeq" id="XP_027337039.1"/>
    </source>
</evidence>
<keyword evidence="3" id="KW-1185">Reference proteome</keyword>
<dbReference type="Gene3D" id="3.10.10.10">
    <property type="entry name" value="HIV Type 1 Reverse Transcriptase, subunit A, domain 1"/>
    <property type="match status" value="1"/>
</dbReference>
<dbReference type="GeneID" id="113850671"/>
<gene>
    <name evidence="4" type="primary">LOC113850671</name>
</gene>
<dbReference type="InterPro" id="IPR043502">
    <property type="entry name" value="DNA/RNA_pol_sf"/>
</dbReference>
<dbReference type="CDD" id="cd00303">
    <property type="entry name" value="retropepsin_like"/>
    <property type="match status" value="1"/>
</dbReference>
<reference evidence="3" key="1">
    <citation type="journal article" date="2019" name="Toxins">
        <title>Detection of Abrin-Like and Prepropulchellin-Like Toxin Genes and Transcripts Using Whole Genome Sequencing and Full-Length Transcript Sequencing of Abrus precatorius.</title>
        <authorList>
            <person name="Hovde B.T."/>
            <person name="Daligault H.E."/>
            <person name="Hanschen E.R."/>
            <person name="Kunde Y.A."/>
            <person name="Johnson M.B."/>
            <person name="Starkenburg S.R."/>
            <person name="Johnson S.L."/>
        </authorList>
    </citation>
    <scope>NUCLEOTIDE SEQUENCE [LARGE SCALE GENOMIC DNA]</scope>
</reference>
<dbReference type="KEGG" id="aprc:113850671"/>
<evidence type="ECO:0000259" key="2">
    <source>
        <dbReference type="Pfam" id="PF00078"/>
    </source>
</evidence>
<dbReference type="RefSeq" id="XP_027337039.1">
    <property type="nucleotide sequence ID" value="XM_027481238.1"/>
</dbReference>
<evidence type="ECO:0000256" key="1">
    <source>
        <dbReference type="SAM" id="MobiDB-lite"/>
    </source>
</evidence>
<dbReference type="Pfam" id="PF08284">
    <property type="entry name" value="RVP_2"/>
    <property type="match status" value="1"/>
</dbReference>
<dbReference type="PANTHER" id="PTHR15503">
    <property type="entry name" value="LDOC1 RELATED"/>
    <property type="match status" value="1"/>
</dbReference>
<dbReference type="InterPro" id="IPR032567">
    <property type="entry name" value="RTL1-rel"/>
</dbReference>
<dbReference type="CDD" id="cd01647">
    <property type="entry name" value="RT_LTR"/>
    <property type="match status" value="1"/>
</dbReference>
<feature type="region of interest" description="Disordered" evidence="1">
    <location>
        <begin position="146"/>
        <end position="165"/>
    </location>
</feature>
<feature type="compositionally biased region" description="Polar residues" evidence="1">
    <location>
        <begin position="146"/>
        <end position="161"/>
    </location>
</feature>
<dbReference type="SUPFAM" id="SSF56672">
    <property type="entry name" value="DNA/RNA polymerases"/>
    <property type="match status" value="1"/>
</dbReference>
<dbReference type="Gene3D" id="2.40.70.10">
    <property type="entry name" value="Acid Proteases"/>
    <property type="match status" value="1"/>
</dbReference>
<sequence length="505" mass="57620">MEHHPPKFEEEFDPEGAWRWITDIERIFNAIDCREEHNVDCATFMLIGKAEDWWRIMSCILPQEEDNKRDWCTRFENELRSDLRTIVTIFQLTNLPTLMSKCISLEDNLKGQLVNDRITRTLEQEKKPDEQVYKFENGLRSDLRTISGSASGSNQPASRASSKVKPSVQGKVFAVSRSQASKSDELIRGKCIINDRLCDVLFDSGATHSFVSMDCVNCIGLPISSLLCNVIVSTPTAKSVVTSSVCLACSIMIHGRNFCVDLICLPLSLLDVILGMDWLSSNCLLLDCKEKALIFGDNTPRNSRLLYMGETRNIVETKAFMVLFFVEIDKIMKAEYIPLVQYFLEVFPKDVIELPPKREIEFTIDLIPGANPISIAPYRMSLVELAEVKKQVEDLLQKQFVRPSVLPWGALVLLVKKKNGSMRICVDYHQLNKVTIKNKYLIPRIDDLMDQLRGVSVFSKIDLRSSYHQIRVKKEDIPKTAFRTRYGHYEYLVMPSGMINAPDIS</sequence>
<accession>A0A8B8K0P6</accession>
<evidence type="ECO:0000313" key="3">
    <source>
        <dbReference type="Proteomes" id="UP000694853"/>
    </source>
</evidence>
<reference evidence="4" key="2">
    <citation type="submission" date="2025-08" db="UniProtKB">
        <authorList>
            <consortium name="RefSeq"/>
        </authorList>
    </citation>
    <scope>IDENTIFICATION</scope>
    <source>
        <tissue evidence="4">Young leaves</tissue>
    </source>
</reference>
<organism evidence="3 4">
    <name type="scientific">Abrus precatorius</name>
    <name type="common">Indian licorice</name>
    <name type="synonym">Glycine abrus</name>
    <dbReference type="NCBI Taxonomy" id="3816"/>
    <lineage>
        <taxon>Eukaryota</taxon>
        <taxon>Viridiplantae</taxon>
        <taxon>Streptophyta</taxon>
        <taxon>Embryophyta</taxon>
        <taxon>Tracheophyta</taxon>
        <taxon>Spermatophyta</taxon>
        <taxon>Magnoliopsida</taxon>
        <taxon>eudicotyledons</taxon>
        <taxon>Gunneridae</taxon>
        <taxon>Pentapetalae</taxon>
        <taxon>rosids</taxon>
        <taxon>fabids</taxon>
        <taxon>Fabales</taxon>
        <taxon>Fabaceae</taxon>
        <taxon>Papilionoideae</taxon>
        <taxon>50 kb inversion clade</taxon>
        <taxon>NPAAA clade</taxon>
        <taxon>indigoferoid/millettioid clade</taxon>
        <taxon>Abreae</taxon>
        <taxon>Abrus</taxon>
    </lineage>
</organism>
<dbReference type="InterPro" id="IPR021109">
    <property type="entry name" value="Peptidase_aspartic_dom_sf"/>
</dbReference>
<dbReference type="Pfam" id="PF00078">
    <property type="entry name" value="RVT_1"/>
    <property type="match status" value="1"/>
</dbReference>
<dbReference type="Proteomes" id="UP000694853">
    <property type="component" value="Unplaced"/>
</dbReference>
<name>A0A8B8K0P6_ABRPR</name>
<protein>
    <submittedName>
        <fullName evidence="4">Uncharacterized protein LOC113850671</fullName>
    </submittedName>
</protein>
<feature type="domain" description="Reverse transcriptase" evidence="2">
    <location>
        <begin position="415"/>
        <end position="502"/>
    </location>
</feature>
<dbReference type="PANTHER" id="PTHR15503:SF45">
    <property type="entry name" value="RNA-DIRECTED DNA POLYMERASE HOMOLOG"/>
    <property type="match status" value="1"/>
</dbReference>